<feature type="region of interest" description="Disordered" evidence="1">
    <location>
        <begin position="30"/>
        <end position="50"/>
    </location>
</feature>
<gene>
    <name evidence="2" type="ORF">SAMN05661053_2810</name>
</gene>
<protein>
    <submittedName>
        <fullName evidence="2">Uncharacterized protein</fullName>
    </submittedName>
</protein>
<feature type="region of interest" description="Disordered" evidence="1">
    <location>
        <begin position="104"/>
        <end position="148"/>
    </location>
</feature>
<reference evidence="2 3" key="1">
    <citation type="submission" date="2017-08" db="EMBL/GenBank/DDBJ databases">
        <authorList>
            <person name="de Groot N.N."/>
        </authorList>
    </citation>
    <scope>NUCLEOTIDE SEQUENCE [LARGE SCALE GENOMIC DNA]</scope>
    <source>
        <strain evidence="2 3">HM2</strain>
    </source>
</reference>
<dbReference type="AlphaFoldDB" id="A0A380S9U9"/>
<feature type="compositionally biased region" description="Basic and acidic residues" evidence="1">
    <location>
        <begin position="104"/>
        <end position="126"/>
    </location>
</feature>
<organism evidence="2 3">
    <name type="scientific">Fibrobacter succinogenes</name>
    <name type="common">Bacteroides succinogenes</name>
    <dbReference type="NCBI Taxonomy" id="833"/>
    <lineage>
        <taxon>Bacteria</taxon>
        <taxon>Pseudomonadati</taxon>
        <taxon>Fibrobacterota</taxon>
        <taxon>Fibrobacteria</taxon>
        <taxon>Fibrobacterales</taxon>
        <taxon>Fibrobacteraceae</taxon>
        <taxon>Fibrobacter</taxon>
    </lineage>
</organism>
<sequence>MKNANKIIALLTSSVFVAVPFAQPESDIATPAGRSEIAQDAPDLGQKQKEDWQRLREERKQARQQILSDIKANAQAEIKDIQQDINLQKTSNNALNENKNIAKENIINKEKGQIEKNRDEWEKQHPENPPFDVPRPNEHVPFPKGPKF</sequence>
<name>A0A380S9U9_FIBSU</name>
<dbReference type="EMBL" id="UHJL01000005">
    <property type="protein sequence ID" value="SUQ26006.1"/>
    <property type="molecule type" value="Genomic_DNA"/>
</dbReference>
<evidence type="ECO:0000313" key="3">
    <source>
        <dbReference type="Proteomes" id="UP000255423"/>
    </source>
</evidence>
<evidence type="ECO:0000256" key="1">
    <source>
        <dbReference type="SAM" id="MobiDB-lite"/>
    </source>
</evidence>
<dbReference type="RefSeq" id="WP_109573606.1">
    <property type="nucleotide sequence ID" value="NZ_UHJL01000005.1"/>
</dbReference>
<proteinExistence type="predicted"/>
<evidence type="ECO:0000313" key="2">
    <source>
        <dbReference type="EMBL" id="SUQ26006.1"/>
    </source>
</evidence>
<accession>A0A380S9U9</accession>
<dbReference type="Proteomes" id="UP000255423">
    <property type="component" value="Unassembled WGS sequence"/>
</dbReference>